<dbReference type="Proteomes" id="UP000295560">
    <property type="component" value="Unassembled WGS sequence"/>
</dbReference>
<evidence type="ECO:0000313" key="3">
    <source>
        <dbReference type="Proteomes" id="UP000295560"/>
    </source>
</evidence>
<feature type="transmembrane region" description="Helical" evidence="1">
    <location>
        <begin position="34"/>
        <end position="53"/>
    </location>
</feature>
<feature type="transmembrane region" description="Helical" evidence="1">
    <location>
        <begin position="205"/>
        <end position="223"/>
    </location>
</feature>
<dbReference type="RefSeq" id="WP_132422923.1">
    <property type="nucleotide sequence ID" value="NZ_SMFZ01000001.1"/>
</dbReference>
<sequence length="264" mass="27257">MNVTVVTHRPNDRGVHLDGGGVTVPARACGTVQVVNVALLTSVAITLVLVVIWAFPSAVLLKQKYVLFVVGLTFAAGGVLTLNGAGVLSMTAIVVGLIVWIVAAVRLAPPASRWAKQLYGETKATTARERPAGATTLKWERRHGQRTPVVAPAPAPPRPLVVGAALTVVGMIVVGTIGGVAGGVAPGAALPVLWLVRAGWRRGRMVVTVLAVLAVANTVYNLTGGGAAPLPFWIAFAVGAVLIVGGQVLHYRNPTATYLAEATR</sequence>
<feature type="transmembrane region" description="Helical" evidence="1">
    <location>
        <begin position="160"/>
        <end position="185"/>
    </location>
</feature>
<keyword evidence="1" id="KW-0812">Transmembrane</keyword>
<reference evidence="2 3" key="1">
    <citation type="submission" date="2019-03" db="EMBL/GenBank/DDBJ databases">
        <title>Sequencing the genomes of 1000 actinobacteria strains.</title>
        <authorList>
            <person name="Klenk H.-P."/>
        </authorList>
    </citation>
    <scope>NUCLEOTIDE SEQUENCE [LARGE SCALE GENOMIC DNA]</scope>
    <source>
        <strain evidence="2 3">DSM 44969</strain>
    </source>
</reference>
<keyword evidence="1" id="KW-0472">Membrane</keyword>
<evidence type="ECO:0000313" key="2">
    <source>
        <dbReference type="EMBL" id="TCK26138.1"/>
    </source>
</evidence>
<name>A0A4R1HV49_PSEEN</name>
<feature type="transmembrane region" description="Helical" evidence="1">
    <location>
        <begin position="65"/>
        <end position="82"/>
    </location>
</feature>
<dbReference type="AlphaFoldDB" id="A0A4R1HV49"/>
<keyword evidence="1" id="KW-1133">Transmembrane helix</keyword>
<organism evidence="2 3">
    <name type="scientific">Pseudonocardia endophytica</name>
    <dbReference type="NCBI Taxonomy" id="401976"/>
    <lineage>
        <taxon>Bacteria</taxon>
        <taxon>Bacillati</taxon>
        <taxon>Actinomycetota</taxon>
        <taxon>Actinomycetes</taxon>
        <taxon>Pseudonocardiales</taxon>
        <taxon>Pseudonocardiaceae</taxon>
        <taxon>Pseudonocardia</taxon>
    </lineage>
</organism>
<evidence type="ECO:0000256" key="1">
    <source>
        <dbReference type="SAM" id="Phobius"/>
    </source>
</evidence>
<comment type="caution">
    <text evidence="2">The sequence shown here is derived from an EMBL/GenBank/DDBJ whole genome shotgun (WGS) entry which is preliminary data.</text>
</comment>
<keyword evidence="3" id="KW-1185">Reference proteome</keyword>
<accession>A0A4R1HV49</accession>
<protein>
    <submittedName>
        <fullName evidence="2">Uncharacterized protein</fullName>
    </submittedName>
</protein>
<feature type="transmembrane region" description="Helical" evidence="1">
    <location>
        <begin position="230"/>
        <end position="249"/>
    </location>
</feature>
<proteinExistence type="predicted"/>
<feature type="transmembrane region" description="Helical" evidence="1">
    <location>
        <begin position="88"/>
        <end position="108"/>
    </location>
</feature>
<dbReference type="EMBL" id="SMFZ01000001">
    <property type="protein sequence ID" value="TCK26138.1"/>
    <property type="molecule type" value="Genomic_DNA"/>
</dbReference>
<gene>
    <name evidence="2" type="ORF">EV378_1967</name>
</gene>